<reference evidence="2" key="1">
    <citation type="submission" date="2022-01" db="EMBL/GenBank/DDBJ databases">
        <authorList>
            <person name="Jo J.-H."/>
            <person name="Im W.-T."/>
        </authorList>
    </citation>
    <scope>NUCLEOTIDE SEQUENCE</scope>
    <source>
        <strain evidence="2">NA20</strain>
    </source>
</reference>
<evidence type="ECO:0000313" key="2">
    <source>
        <dbReference type="EMBL" id="MCG2616642.1"/>
    </source>
</evidence>
<keyword evidence="1" id="KW-0812">Transmembrane</keyword>
<evidence type="ECO:0008006" key="4">
    <source>
        <dbReference type="Google" id="ProtNLM"/>
    </source>
</evidence>
<accession>A0ABS9KW99</accession>
<keyword evidence="1" id="KW-1133">Transmembrane helix</keyword>
<proteinExistence type="predicted"/>
<sequence>MNYWLLLIPVLSAFIGWVTIRIAIWLLFHPLQPKKLAGITLHGAWPSSREKIAAEIGRYAASMISPEKITQQISFDEIRPLIEQHMDHFLRHKLQEQMPMIATFIGDKTIQQLKVIFIQEIELLFPEIINKMMIAGSGPGNMESIISQKISTIPAFTIEKMFNEKMAPAVKKAALLGGLIGFFTGLIQLLIALLT</sequence>
<protein>
    <recommendedName>
        <fullName evidence="4">DUF445 domain-containing protein</fullName>
    </recommendedName>
</protein>
<dbReference type="EMBL" id="JAKLTR010000014">
    <property type="protein sequence ID" value="MCG2616642.1"/>
    <property type="molecule type" value="Genomic_DNA"/>
</dbReference>
<keyword evidence="1" id="KW-0472">Membrane</keyword>
<dbReference type="PANTHER" id="PTHR35791:SF1">
    <property type="entry name" value="UPF0754 MEMBRANE PROTEIN YHEB"/>
    <property type="match status" value="1"/>
</dbReference>
<feature type="transmembrane region" description="Helical" evidence="1">
    <location>
        <begin position="6"/>
        <end position="28"/>
    </location>
</feature>
<feature type="transmembrane region" description="Helical" evidence="1">
    <location>
        <begin position="173"/>
        <end position="194"/>
    </location>
</feature>
<evidence type="ECO:0000313" key="3">
    <source>
        <dbReference type="Proteomes" id="UP001165367"/>
    </source>
</evidence>
<dbReference type="RefSeq" id="WP_237875180.1">
    <property type="nucleotide sequence ID" value="NZ_JAKLTR010000014.1"/>
</dbReference>
<name>A0ABS9KW99_9BACT</name>
<dbReference type="PANTHER" id="PTHR35791">
    <property type="entry name" value="UPF0754 MEMBRANE PROTEIN YHEB"/>
    <property type="match status" value="1"/>
</dbReference>
<dbReference type="Proteomes" id="UP001165367">
    <property type="component" value="Unassembled WGS sequence"/>
</dbReference>
<evidence type="ECO:0000256" key="1">
    <source>
        <dbReference type="SAM" id="Phobius"/>
    </source>
</evidence>
<gene>
    <name evidence="2" type="ORF">LZZ85_20250</name>
</gene>
<comment type="caution">
    <text evidence="2">The sequence shown here is derived from an EMBL/GenBank/DDBJ whole genome shotgun (WGS) entry which is preliminary data.</text>
</comment>
<organism evidence="2 3">
    <name type="scientific">Terrimonas ginsenosidimutans</name>
    <dbReference type="NCBI Taxonomy" id="2908004"/>
    <lineage>
        <taxon>Bacteria</taxon>
        <taxon>Pseudomonadati</taxon>
        <taxon>Bacteroidota</taxon>
        <taxon>Chitinophagia</taxon>
        <taxon>Chitinophagales</taxon>
        <taxon>Chitinophagaceae</taxon>
        <taxon>Terrimonas</taxon>
    </lineage>
</organism>
<keyword evidence="3" id="KW-1185">Reference proteome</keyword>